<dbReference type="Pfam" id="PF00652">
    <property type="entry name" value="Ricin_B_lectin"/>
    <property type="match status" value="1"/>
</dbReference>
<dbReference type="Gene3D" id="2.80.10.50">
    <property type="match status" value="1"/>
</dbReference>
<accession>A0AA38MTI8</accession>
<dbReference type="SUPFAM" id="SSF50370">
    <property type="entry name" value="Ricin B-like lectins"/>
    <property type="match status" value="1"/>
</dbReference>
<dbReference type="SMART" id="SM00458">
    <property type="entry name" value="RICIN"/>
    <property type="match status" value="1"/>
</dbReference>
<keyword evidence="3" id="KW-1185">Reference proteome</keyword>
<gene>
    <name evidence="2" type="ORF">Zmor_002117</name>
</gene>
<dbReference type="Proteomes" id="UP001168821">
    <property type="component" value="Unassembled WGS sequence"/>
</dbReference>
<dbReference type="InterPro" id="IPR035992">
    <property type="entry name" value="Ricin_B-like_lectins"/>
</dbReference>
<evidence type="ECO:0000313" key="3">
    <source>
        <dbReference type="Proteomes" id="UP001168821"/>
    </source>
</evidence>
<evidence type="ECO:0000259" key="1">
    <source>
        <dbReference type="SMART" id="SM00458"/>
    </source>
</evidence>
<dbReference type="CDD" id="cd00161">
    <property type="entry name" value="beta-trefoil_Ricin-like"/>
    <property type="match status" value="1"/>
</dbReference>
<dbReference type="InterPro" id="IPR000772">
    <property type="entry name" value="Ricin_B_lectin"/>
</dbReference>
<dbReference type="AlphaFoldDB" id="A0AA38MTI8"/>
<sequence length="140" mass="15550">MATASANVLHQTTQEDSIVIRSEKNDMVLTASSDSVFLERYNSSSSAQIWLVQSTLYGKIIVNVSNRKVLDVEGGAKTNNWITISRKGESTSQFWNINPDGTITNAGTNLALDVNMCNKLKLYPKHGKANQRFPIQLKNF</sequence>
<dbReference type="PROSITE" id="PS50231">
    <property type="entry name" value="RICIN_B_LECTIN"/>
    <property type="match status" value="1"/>
</dbReference>
<name>A0AA38MTI8_9CUCU</name>
<feature type="domain" description="Ricin B lectin" evidence="1">
    <location>
        <begin position="15"/>
        <end position="136"/>
    </location>
</feature>
<dbReference type="EMBL" id="JALNTZ010000001">
    <property type="protein sequence ID" value="KAJ3666683.1"/>
    <property type="molecule type" value="Genomic_DNA"/>
</dbReference>
<evidence type="ECO:0000313" key="2">
    <source>
        <dbReference type="EMBL" id="KAJ3666683.1"/>
    </source>
</evidence>
<proteinExistence type="predicted"/>
<protein>
    <recommendedName>
        <fullName evidence="1">Ricin B lectin domain-containing protein</fullName>
    </recommendedName>
</protein>
<organism evidence="2 3">
    <name type="scientific">Zophobas morio</name>
    <dbReference type="NCBI Taxonomy" id="2755281"/>
    <lineage>
        <taxon>Eukaryota</taxon>
        <taxon>Metazoa</taxon>
        <taxon>Ecdysozoa</taxon>
        <taxon>Arthropoda</taxon>
        <taxon>Hexapoda</taxon>
        <taxon>Insecta</taxon>
        <taxon>Pterygota</taxon>
        <taxon>Neoptera</taxon>
        <taxon>Endopterygota</taxon>
        <taxon>Coleoptera</taxon>
        <taxon>Polyphaga</taxon>
        <taxon>Cucujiformia</taxon>
        <taxon>Tenebrionidae</taxon>
        <taxon>Zophobas</taxon>
    </lineage>
</organism>
<comment type="caution">
    <text evidence="2">The sequence shown here is derived from an EMBL/GenBank/DDBJ whole genome shotgun (WGS) entry which is preliminary data.</text>
</comment>
<reference evidence="2" key="1">
    <citation type="journal article" date="2023" name="G3 (Bethesda)">
        <title>Whole genome assemblies of Zophobas morio and Tenebrio molitor.</title>
        <authorList>
            <person name="Kaur S."/>
            <person name="Stinson S.A."/>
            <person name="diCenzo G.C."/>
        </authorList>
    </citation>
    <scope>NUCLEOTIDE SEQUENCE</scope>
    <source>
        <strain evidence="2">QUZm001</strain>
    </source>
</reference>